<keyword evidence="1" id="KW-0472">Membrane</keyword>
<dbReference type="EMBL" id="CP000552">
    <property type="protein sequence ID" value="ABM72119.1"/>
    <property type="molecule type" value="Genomic_DNA"/>
</dbReference>
<feature type="transmembrane region" description="Helical" evidence="1">
    <location>
        <begin position="156"/>
        <end position="181"/>
    </location>
</feature>
<keyword evidence="1" id="KW-0812">Transmembrane</keyword>
<dbReference type="AlphaFoldDB" id="A2BWF8"/>
<name>A2BWF8_PROM5</name>
<evidence type="ECO:0000256" key="1">
    <source>
        <dbReference type="SAM" id="Phobius"/>
    </source>
</evidence>
<dbReference type="Proteomes" id="UP000001589">
    <property type="component" value="Chromosome"/>
</dbReference>
<evidence type="ECO:0000313" key="2">
    <source>
        <dbReference type="EMBL" id="ABM72119.1"/>
    </source>
</evidence>
<dbReference type="Pfam" id="PF14233">
    <property type="entry name" value="DUF4335"/>
    <property type="match status" value="1"/>
</dbReference>
<dbReference type="STRING" id="167542.P9515_09121"/>
<sequence length="209" mass="23814">MLQNKISFNQSSVSLEIIGLPDYSNNENIDNISIISQWKLMIIDKPVIEGNIDHLSSVMKAFYSYSISFLHDEIALYESSFIDIKPQNYYTHILHLKSSKPEVKPLNIKIGNSTLADIISCFDQLTSSSQVKKISSSEFKRLKKKKKKNLLDKKNISNLLLPPLVSLFSIFLVSTAFIYFYDGNDSDSNRSLLKNKNKLISIESINKLL</sequence>
<dbReference type="RefSeq" id="WP_011820223.1">
    <property type="nucleotide sequence ID" value="NC_008817.1"/>
</dbReference>
<dbReference type="InterPro" id="IPR025569">
    <property type="entry name" value="DUF4335"/>
</dbReference>
<protein>
    <submittedName>
        <fullName evidence="2">Uncharacterized protein</fullName>
    </submittedName>
</protein>
<dbReference type="HOGENOM" id="CLU_1314494_0_0_3"/>
<evidence type="ECO:0000313" key="3">
    <source>
        <dbReference type="Proteomes" id="UP000001589"/>
    </source>
</evidence>
<accession>A2BWF8</accession>
<dbReference type="KEGG" id="pmc:P9515_09121"/>
<organism evidence="2 3">
    <name type="scientific">Prochlorococcus marinus (strain MIT 9515)</name>
    <dbReference type="NCBI Taxonomy" id="167542"/>
    <lineage>
        <taxon>Bacteria</taxon>
        <taxon>Bacillati</taxon>
        <taxon>Cyanobacteriota</taxon>
        <taxon>Cyanophyceae</taxon>
        <taxon>Synechococcales</taxon>
        <taxon>Prochlorococcaceae</taxon>
        <taxon>Prochlorococcus</taxon>
    </lineage>
</organism>
<dbReference type="GeneID" id="60200570"/>
<proteinExistence type="predicted"/>
<reference evidence="2 3" key="1">
    <citation type="journal article" date="2007" name="PLoS Genet.">
        <title>Patterns and implications of gene gain and loss in the evolution of Prochlorococcus.</title>
        <authorList>
            <person name="Kettler G.C."/>
            <person name="Martiny A.C."/>
            <person name="Huang K."/>
            <person name="Zucker J."/>
            <person name="Coleman M.L."/>
            <person name="Rodrigue S."/>
            <person name="Chen F."/>
            <person name="Lapidus A."/>
            <person name="Ferriera S."/>
            <person name="Johnson J."/>
            <person name="Steglich C."/>
            <person name="Church G.M."/>
            <person name="Richardson P."/>
            <person name="Chisholm S.W."/>
        </authorList>
    </citation>
    <scope>NUCLEOTIDE SEQUENCE [LARGE SCALE GENOMIC DNA]</scope>
    <source>
        <strain evidence="2 3">MIT 9515</strain>
    </source>
</reference>
<gene>
    <name evidence="2" type="ordered locus">P9515_09121</name>
</gene>
<dbReference type="eggNOG" id="ENOG5030SA7">
    <property type="taxonomic scope" value="Bacteria"/>
</dbReference>
<keyword evidence="1" id="KW-1133">Transmembrane helix</keyword>